<feature type="transmembrane region" description="Helical" evidence="2">
    <location>
        <begin position="164"/>
        <end position="184"/>
    </location>
</feature>
<accession>A0A517QW08</accession>
<protein>
    <submittedName>
        <fullName evidence="3">Uncharacterized protein</fullName>
    </submittedName>
</protein>
<name>A0A517QW08_9PLAN</name>
<dbReference type="AlphaFoldDB" id="A0A517QW08"/>
<dbReference type="RefSeq" id="WP_145362112.1">
    <property type="nucleotide sequence ID" value="NZ_CP036268.1"/>
</dbReference>
<organism evidence="3 4">
    <name type="scientific">Stratiformator vulcanicus</name>
    <dbReference type="NCBI Taxonomy" id="2527980"/>
    <lineage>
        <taxon>Bacteria</taxon>
        <taxon>Pseudomonadati</taxon>
        <taxon>Planctomycetota</taxon>
        <taxon>Planctomycetia</taxon>
        <taxon>Planctomycetales</taxon>
        <taxon>Planctomycetaceae</taxon>
        <taxon>Stratiformator</taxon>
    </lineage>
</organism>
<evidence type="ECO:0000313" key="4">
    <source>
        <dbReference type="Proteomes" id="UP000317318"/>
    </source>
</evidence>
<keyword evidence="2" id="KW-1133">Transmembrane helix</keyword>
<feature type="region of interest" description="Disordered" evidence="1">
    <location>
        <begin position="46"/>
        <end position="91"/>
    </location>
</feature>
<reference evidence="3 4" key="1">
    <citation type="submission" date="2019-02" db="EMBL/GenBank/DDBJ databases">
        <title>Deep-cultivation of Planctomycetes and their phenomic and genomic characterization uncovers novel biology.</title>
        <authorList>
            <person name="Wiegand S."/>
            <person name="Jogler M."/>
            <person name="Boedeker C."/>
            <person name="Pinto D."/>
            <person name="Vollmers J."/>
            <person name="Rivas-Marin E."/>
            <person name="Kohn T."/>
            <person name="Peeters S.H."/>
            <person name="Heuer A."/>
            <person name="Rast P."/>
            <person name="Oberbeckmann S."/>
            <person name="Bunk B."/>
            <person name="Jeske O."/>
            <person name="Meyerdierks A."/>
            <person name="Storesund J.E."/>
            <person name="Kallscheuer N."/>
            <person name="Luecker S."/>
            <person name="Lage O.M."/>
            <person name="Pohl T."/>
            <person name="Merkel B.J."/>
            <person name="Hornburger P."/>
            <person name="Mueller R.-W."/>
            <person name="Bruemmer F."/>
            <person name="Labrenz M."/>
            <person name="Spormann A.M."/>
            <person name="Op den Camp H."/>
            <person name="Overmann J."/>
            <person name="Amann R."/>
            <person name="Jetten M.S.M."/>
            <person name="Mascher T."/>
            <person name="Medema M.H."/>
            <person name="Devos D.P."/>
            <person name="Kaster A.-K."/>
            <person name="Ovreas L."/>
            <person name="Rohde M."/>
            <person name="Galperin M.Y."/>
            <person name="Jogler C."/>
        </authorList>
    </citation>
    <scope>NUCLEOTIDE SEQUENCE [LARGE SCALE GENOMIC DNA]</scope>
    <source>
        <strain evidence="3 4">Pan189</strain>
    </source>
</reference>
<keyword evidence="2" id="KW-0812">Transmembrane</keyword>
<proteinExistence type="predicted"/>
<sequence>MESITLPCNECGQSLRVPVVAKFLRCNSCGAHLRVRREADVTIAESVDESGAGRGNPASAMINGAGRESPAGEAAPVDTHTDQASNPVASRFHAGGPVATADIQPPASVVSQVPDPQQPAFAPRVDKEIWREALIALDNDWDVEMQSLGGLDVSDSSLGGRSILAIWGIWAFFSALAIGIGFYLFSGFGVVAIAISVLLAIALATWLQQASAAWNESDHFRTAEKRYQQRREILLSKLNTP</sequence>
<keyword evidence="4" id="KW-1185">Reference proteome</keyword>
<dbReference type="OrthoDB" id="292153at2"/>
<evidence type="ECO:0000313" key="3">
    <source>
        <dbReference type="EMBL" id="QDT35846.1"/>
    </source>
</evidence>
<feature type="transmembrane region" description="Helical" evidence="2">
    <location>
        <begin position="190"/>
        <end position="207"/>
    </location>
</feature>
<dbReference type="KEGG" id="svp:Pan189_01990"/>
<evidence type="ECO:0000256" key="2">
    <source>
        <dbReference type="SAM" id="Phobius"/>
    </source>
</evidence>
<dbReference type="EMBL" id="CP036268">
    <property type="protein sequence ID" value="QDT35846.1"/>
    <property type="molecule type" value="Genomic_DNA"/>
</dbReference>
<keyword evidence="2" id="KW-0472">Membrane</keyword>
<evidence type="ECO:0000256" key="1">
    <source>
        <dbReference type="SAM" id="MobiDB-lite"/>
    </source>
</evidence>
<gene>
    <name evidence="3" type="ORF">Pan189_01990</name>
</gene>
<dbReference type="Proteomes" id="UP000317318">
    <property type="component" value="Chromosome"/>
</dbReference>